<dbReference type="Pfam" id="PF03190">
    <property type="entry name" value="Thioredox_DsbH"/>
    <property type="match status" value="1"/>
</dbReference>
<protein>
    <recommendedName>
        <fullName evidence="2">Thioredoxin domain-containing protein</fullName>
    </recommendedName>
</protein>
<feature type="signal peptide" evidence="1">
    <location>
        <begin position="1"/>
        <end position="19"/>
    </location>
</feature>
<evidence type="ECO:0000313" key="3">
    <source>
        <dbReference type="EMBL" id="PWS32646.1"/>
    </source>
</evidence>
<dbReference type="AlphaFoldDB" id="A0A317F577"/>
<dbReference type="InterPro" id="IPR013766">
    <property type="entry name" value="Thioredoxin_domain"/>
</dbReference>
<dbReference type="EMBL" id="QGNY01000002">
    <property type="protein sequence ID" value="PWS32646.1"/>
    <property type="molecule type" value="Genomic_DNA"/>
</dbReference>
<dbReference type="PANTHER" id="PTHR32234">
    <property type="entry name" value="THIOL:DISULFIDE INTERCHANGE PROTEIN DSBD"/>
    <property type="match status" value="1"/>
</dbReference>
<accession>A0A317F577</accession>
<feature type="domain" description="Thioredoxin" evidence="2">
    <location>
        <begin position="6"/>
        <end position="147"/>
    </location>
</feature>
<comment type="caution">
    <text evidence="3">The sequence shown here is derived from an EMBL/GenBank/DDBJ whole genome shotgun (WGS) entry which is preliminary data.</text>
</comment>
<dbReference type="PANTHER" id="PTHR32234:SF0">
    <property type="entry name" value="THIOL:DISULFIDE INTERCHANGE PROTEIN DSBD"/>
    <property type="match status" value="1"/>
</dbReference>
<dbReference type="Gene3D" id="3.40.30.10">
    <property type="entry name" value="Glutaredoxin"/>
    <property type="match status" value="1"/>
</dbReference>
<gene>
    <name evidence="3" type="ORF">DF947_06125</name>
</gene>
<evidence type="ECO:0000259" key="2">
    <source>
        <dbReference type="PROSITE" id="PS51352"/>
    </source>
</evidence>
<evidence type="ECO:0000256" key="1">
    <source>
        <dbReference type="SAM" id="SignalP"/>
    </source>
</evidence>
<name>A0A317F577_9SPHI</name>
<dbReference type="InterPro" id="IPR036249">
    <property type="entry name" value="Thioredoxin-like_sf"/>
</dbReference>
<feature type="chain" id="PRO_5016329298" description="Thioredoxin domain-containing protein" evidence="1">
    <location>
        <begin position="20"/>
        <end position="471"/>
    </location>
</feature>
<dbReference type="InterPro" id="IPR004879">
    <property type="entry name" value="Ssp411-like_TRX"/>
</dbReference>
<dbReference type="GO" id="GO:0045454">
    <property type="term" value="P:cell redox homeostasis"/>
    <property type="evidence" value="ECO:0007669"/>
    <property type="project" value="TreeGrafter"/>
</dbReference>
<proteinExistence type="predicted"/>
<organism evidence="3 4">
    <name type="scientific">Pedobacter paludis</name>
    <dbReference type="NCBI Taxonomy" id="2203212"/>
    <lineage>
        <taxon>Bacteria</taxon>
        <taxon>Pseudomonadati</taxon>
        <taxon>Bacteroidota</taxon>
        <taxon>Sphingobacteriia</taxon>
        <taxon>Sphingobacteriales</taxon>
        <taxon>Sphingobacteriaceae</taxon>
        <taxon>Pedobacter</taxon>
    </lineage>
</organism>
<dbReference type="SUPFAM" id="SSF52833">
    <property type="entry name" value="Thioredoxin-like"/>
    <property type="match status" value="1"/>
</dbReference>
<reference evidence="4" key="1">
    <citation type="submission" date="2018-05" db="EMBL/GenBank/DDBJ databases">
        <title>Pedobacter paludis sp. nov., isolated from wetland soil.</title>
        <authorList>
            <person name="Zhang Y."/>
        </authorList>
    </citation>
    <scope>NUCLEOTIDE SEQUENCE [LARGE SCALE GENOMIC DNA]</scope>
    <source>
        <strain evidence="4">R-8</strain>
    </source>
</reference>
<dbReference type="PROSITE" id="PS51352">
    <property type="entry name" value="THIOREDOXIN_2"/>
    <property type="match status" value="1"/>
</dbReference>
<dbReference type="Proteomes" id="UP000245391">
    <property type="component" value="Unassembled WGS sequence"/>
</dbReference>
<keyword evidence="1" id="KW-0732">Signal</keyword>
<evidence type="ECO:0000313" key="4">
    <source>
        <dbReference type="Proteomes" id="UP000245391"/>
    </source>
</evidence>
<dbReference type="GO" id="GO:0015035">
    <property type="term" value="F:protein-disulfide reductase activity"/>
    <property type="evidence" value="ECO:0007669"/>
    <property type="project" value="TreeGrafter"/>
</dbReference>
<dbReference type="OrthoDB" id="120730at2"/>
<dbReference type="RefSeq" id="WP_109928818.1">
    <property type="nucleotide sequence ID" value="NZ_QGNY01000002.1"/>
</dbReference>
<sequence>MKKIILAVAMIAMTQTLLAQGVNFSKSKTWEAVLNQAKAENKFIFIDGYATWCVPCKMMDRDTYGDANIGRLMNEKFISVKIQTDKVDHDDDFVKNWYDEAQMLKIKYQMLSLPALIFISPDGELVYRSFGYQNKSQFENTVKFATSTDASVFRTQINDFRNAKLSYKELPRLVGKMRELLIEDSLANVMVRDYFDNYVGKLTSVKEILTKENAKFASANPGLVKSKDKFFVELKKLPFSKGDEVINWPGGSQSLLENMVKKEELYLKLYKNRQIVNSKPDWKKIEETIREKYPQIDAKKVIEQFGVYGSVFDREGFFYTTKDWKSLNHYFKNDVESALNREDWLGVNNVCWFYYFCPVDDRYSSQIALKWMNLMLEKAKNDTKVSADQLSGWMDTKASLLYKLGNRKKAIEIEQSAIAILRKDNLKNGRKNDAGCENFFKIIEQMKKGEKLGSGYSHIPVRYPADWKLLN</sequence>
<keyword evidence="4" id="KW-1185">Reference proteome</keyword>